<proteinExistence type="predicted"/>
<dbReference type="Proteomes" id="UP000199470">
    <property type="component" value="Unassembled WGS sequence"/>
</dbReference>
<accession>A0A1I4P458</accession>
<protein>
    <submittedName>
        <fullName evidence="1">Uncharacterized protein</fullName>
    </submittedName>
</protein>
<organism evidence="1 2">
    <name type="scientific">Rugamonas rubra</name>
    <dbReference type="NCBI Taxonomy" id="758825"/>
    <lineage>
        <taxon>Bacteria</taxon>
        <taxon>Pseudomonadati</taxon>
        <taxon>Pseudomonadota</taxon>
        <taxon>Betaproteobacteria</taxon>
        <taxon>Burkholderiales</taxon>
        <taxon>Oxalobacteraceae</taxon>
        <taxon>Telluria group</taxon>
        <taxon>Rugamonas</taxon>
    </lineage>
</organism>
<dbReference type="EMBL" id="FOTW01000015">
    <property type="protein sequence ID" value="SFM22317.1"/>
    <property type="molecule type" value="Genomic_DNA"/>
</dbReference>
<dbReference type="OrthoDB" id="8526168at2"/>
<evidence type="ECO:0000313" key="2">
    <source>
        <dbReference type="Proteomes" id="UP000199470"/>
    </source>
</evidence>
<keyword evidence="2" id="KW-1185">Reference proteome</keyword>
<evidence type="ECO:0000313" key="1">
    <source>
        <dbReference type="EMBL" id="SFM22317.1"/>
    </source>
</evidence>
<dbReference type="STRING" id="758825.SAMN02982985_03243"/>
<dbReference type="AlphaFoldDB" id="A0A1I4P458"/>
<reference evidence="1 2" key="1">
    <citation type="submission" date="2016-10" db="EMBL/GenBank/DDBJ databases">
        <authorList>
            <person name="de Groot N.N."/>
        </authorList>
    </citation>
    <scope>NUCLEOTIDE SEQUENCE [LARGE SCALE GENOMIC DNA]</scope>
    <source>
        <strain evidence="1 2">ATCC 43154</strain>
    </source>
</reference>
<gene>
    <name evidence="1" type="ORF">SAMN02982985_03243</name>
</gene>
<dbReference type="RefSeq" id="WP_093388735.1">
    <property type="nucleotide sequence ID" value="NZ_FOTW01000015.1"/>
</dbReference>
<name>A0A1I4P458_9BURK</name>
<sequence>MFRKQLYYLSSEQLCAYQWRAGRLSAPACFTPDPAGIDAFMDYVEAQGDAPIHLLADLIEEDFQRQLLPHVRGGAGRRLRARRLLQQYRDTPYRHLGVQGRDAAGRRDDIVLLCALTNPAVVQPWIAALEQLKAPLAGLYSATLLSAALLPKLALDEAHLLLVSQQSAGLRQSYFQRGQLKFSRLTPALDRDGAPVNLAAETGKTQQFLTSVRLLGRGEMLHTVVLAPAPQIAALEALCRDGAETSYRFVALAEAAARLGLAEAPALAEPLLLHLLAAARPAGHYALGEARRYFLLRRARLALSGAAAAVCAGALLWSGANLWNYVGDSGAGERLAREAEQFDRRYQGVMADLPPSVAKTANMKAAVTVERMVAEQAPQPQAMMAMLSAALDKVPQVSLLQLDWAVKPAGAASQSAPAGTAAQPAALAALAGGAADGGQAAPLSSALIGIPGRPPQTLRVEAEIAVSQDNYRSVLEAMNRFTQELARQPRLLVQIEQPPLDTRPNVKLSGKAGTAAADGKAKFILNLVLTP</sequence>